<protein>
    <recommendedName>
        <fullName evidence="3">biotin--[biotin carboxyl-carrier protein] ligase</fullName>
        <ecNumber evidence="3">6.3.4.15</ecNumber>
    </recommendedName>
</protein>
<dbReference type="InterPro" id="IPR004408">
    <property type="entry name" value="Biotin_CoA_COase_ligase"/>
</dbReference>
<evidence type="ECO:0000256" key="1">
    <source>
        <dbReference type="ARBA" id="ARBA00022598"/>
    </source>
</evidence>
<sequence length="247" mass="26692">MKLNSEKIQAYCPEPVAVCLYDSIDSTNNEAKRRADHGICLYATTHQTAGRGRRGHSFYSPRDTGLYMTLSLPLSASAANVQKITCAAAVAVCEAVSSLSDIDPQIKWVNDIYVNGKKAAGILTELVSDSDNRPRAVIIGIGMNLCTERFPEEFADNAGNLGDIEVNALCGTVTAKLIDCYAHLDDNSIIEKYKERSFCIGKTVRYSKDNVTHTAKAVDIDDGGGLIVEENGVRTTLNSGEISVIPL</sequence>
<keyword evidence="2" id="KW-0092">Biotin</keyword>
<dbReference type="PANTHER" id="PTHR12835">
    <property type="entry name" value="BIOTIN PROTEIN LIGASE"/>
    <property type="match status" value="1"/>
</dbReference>
<dbReference type="AlphaFoldDB" id="A0A934WSK4"/>
<feature type="domain" description="BPL/LPL catalytic" evidence="4">
    <location>
        <begin position="3"/>
        <end position="189"/>
    </location>
</feature>
<dbReference type="RefSeq" id="WP_201427963.1">
    <property type="nucleotide sequence ID" value="NZ_JAEQMG010000117.1"/>
</dbReference>
<proteinExistence type="predicted"/>
<evidence type="ECO:0000313" key="6">
    <source>
        <dbReference type="Proteomes" id="UP000633365"/>
    </source>
</evidence>
<evidence type="ECO:0000259" key="4">
    <source>
        <dbReference type="PROSITE" id="PS51733"/>
    </source>
</evidence>
<dbReference type="InterPro" id="IPR003142">
    <property type="entry name" value="BPL_C"/>
</dbReference>
<comment type="caution">
    <text evidence="5">The sequence shown here is derived from an EMBL/GenBank/DDBJ whole genome shotgun (WGS) entry which is preliminary data.</text>
</comment>
<dbReference type="CDD" id="cd16442">
    <property type="entry name" value="BPL"/>
    <property type="match status" value="1"/>
</dbReference>
<dbReference type="PANTHER" id="PTHR12835:SF5">
    <property type="entry name" value="BIOTIN--PROTEIN LIGASE"/>
    <property type="match status" value="1"/>
</dbReference>
<dbReference type="GO" id="GO:0004077">
    <property type="term" value="F:biotin--[biotin carboxyl-carrier protein] ligase activity"/>
    <property type="evidence" value="ECO:0007669"/>
    <property type="project" value="UniProtKB-EC"/>
</dbReference>
<gene>
    <name evidence="5" type="ORF">JKK62_11065</name>
</gene>
<dbReference type="InterPro" id="IPR004143">
    <property type="entry name" value="BPL_LPL_catalytic"/>
</dbReference>
<dbReference type="EC" id="6.3.4.15" evidence="3"/>
<evidence type="ECO:0000256" key="3">
    <source>
        <dbReference type="ARBA" id="ARBA00024227"/>
    </source>
</evidence>
<dbReference type="NCBIfam" id="TIGR00121">
    <property type="entry name" value="birA_ligase"/>
    <property type="match status" value="1"/>
</dbReference>
<dbReference type="Pfam" id="PF02237">
    <property type="entry name" value="BPL_C"/>
    <property type="match status" value="1"/>
</dbReference>
<dbReference type="PROSITE" id="PS51733">
    <property type="entry name" value="BPL_LPL_CATALYTIC"/>
    <property type="match status" value="1"/>
</dbReference>
<dbReference type="GO" id="GO:0016740">
    <property type="term" value="F:transferase activity"/>
    <property type="evidence" value="ECO:0007669"/>
    <property type="project" value="UniProtKB-ARBA"/>
</dbReference>
<accession>A0A934WSK4</accession>
<dbReference type="Pfam" id="PF03099">
    <property type="entry name" value="BPL_LplA_LipB"/>
    <property type="match status" value="1"/>
</dbReference>
<evidence type="ECO:0000256" key="2">
    <source>
        <dbReference type="ARBA" id="ARBA00023267"/>
    </source>
</evidence>
<keyword evidence="6" id="KW-1185">Reference proteome</keyword>
<dbReference type="Gene3D" id="2.30.30.100">
    <property type="match status" value="1"/>
</dbReference>
<keyword evidence="1 5" id="KW-0436">Ligase</keyword>
<dbReference type="InterPro" id="IPR045864">
    <property type="entry name" value="aa-tRNA-synth_II/BPL/LPL"/>
</dbReference>
<reference evidence="5" key="1">
    <citation type="submission" date="2021-01" db="EMBL/GenBank/DDBJ databases">
        <title>Genome public.</title>
        <authorList>
            <person name="Liu C."/>
            <person name="Sun Q."/>
        </authorList>
    </citation>
    <scope>NUCLEOTIDE SEQUENCE</scope>
    <source>
        <strain evidence="5">M6</strain>
    </source>
</reference>
<organism evidence="5 6">
    <name type="scientific">Ruminococcus difficilis</name>
    <dbReference type="NCBI Taxonomy" id="2763069"/>
    <lineage>
        <taxon>Bacteria</taxon>
        <taxon>Bacillati</taxon>
        <taxon>Bacillota</taxon>
        <taxon>Clostridia</taxon>
        <taxon>Eubacteriales</taxon>
        <taxon>Oscillospiraceae</taxon>
        <taxon>Ruminococcus</taxon>
    </lineage>
</organism>
<dbReference type="SUPFAM" id="SSF55681">
    <property type="entry name" value="Class II aaRS and biotin synthetases"/>
    <property type="match status" value="1"/>
</dbReference>
<name>A0A934WSK4_9FIRM</name>
<dbReference type="EMBL" id="JAEQMG010000117">
    <property type="protein sequence ID" value="MBK6089171.1"/>
    <property type="molecule type" value="Genomic_DNA"/>
</dbReference>
<evidence type="ECO:0000313" key="5">
    <source>
        <dbReference type="EMBL" id="MBK6089171.1"/>
    </source>
</evidence>
<dbReference type="GO" id="GO:0005737">
    <property type="term" value="C:cytoplasm"/>
    <property type="evidence" value="ECO:0007669"/>
    <property type="project" value="TreeGrafter"/>
</dbReference>
<dbReference type="Gene3D" id="3.30.930.10">
    <property type="entry name" value="Bira Bifunctional Protein, Domain 2"/>
    <property type="match status" value="1"/>
</dbReference>
<dbReference type="GO" id="GO:0009249">
    <property type="term" value="P:protein lipoylation"/>
    <property type="evidence" value="ECO:0007669"/>
    <property type="project" value="UniProtKB-ARBA"/>
</dbReference>
<dbReference type="Proteomes" id="UP000633365">
    <property type="component" value="Unassembled WGS sequence"/>
</dbReference>